<sequence>METFRRVRTFDAFRE</sequence>
<evidence type="ECO:0000313" key="1">
    <source>
        <dbReference type="EMBL" id="CDK25901.1"/>
    </source>
</evidence>
<reference evidence="1" key="1">
    <citation type="submission" date="2013-12" db="EMBL/GenBank/DDBJ databases">
        <authorList>
            <person name="Genoscope - CEA"/>
        </authorList>
    </citation>
    <scope>NUCLEOTIDE SEQUENCE</scope>
    <source>
        <strain evidence="1">CBS 1993</strain>
    </source>
</reference>
<organism evidence="1 2">
    <name type="scientific">Kuraishia capsulata CBS 1993</name>
    <dbReference type="NCBI Taxonomy" id="1382522"/>
    <lineage>
        <taxon>Eukaryota</taxon>
        <taxon>Fungi</taxon>
        <taxon>Dikarya</taxon>
        <taxon>Ascomycota</taxon>
        <taxon>Saccharomycotina</taxon>
        <taxon>Pichiomycetes</taxon>
        <taxon>Pichiales</taxon>
        <taxon>Pichiaceae</taxon>
        <taxon>Kuraishia</taxon>
    </lineage>
</organism>
<reference evidence="1" key="2">
    <citation type="submission" date="2014-02" db="EMBL/GenBank/DDBJ databases">
        <title>Complete DNA sequence of /Kuraishia capsulata/ illustrates novel genomic features among budding yeasts (/Saccharomycotina/).</title>
        <authorList>
            <person name="Morales L."/>
            <person name="Noel B."/>
            <person name="Porcel B."/>
            <person name="Marcet-Houben M."/>
            <person name="Hullo M-F."/>
            <person name="Sacerdot C."/>
            <person name="Tekaia F."/>
            <person name="Leh-Louis V."/>
            <person name="Despons L."/>
            <person name="Khanna V."/>
            <person name="Aury J-M."/>
            <person name="Barbe V."/>
            <person name="Couloux A."/>
            <person name="Labadie K."/>
            <person name="Pelletier E."/>
            <person name="Souciet J-L."/>
            <person name="Boekhout T."/>
            <person name="Gabaldon T."/>
            <person name="Wincker P."/>
            <person name="Dujon B."/>
        </authorList>
    </citation>
    <scope>NUCLEOTIDE SEQUENCE</scope>
    <source>
        <strain evidence="1">CBS 1993</strain>
    </source>
</reference>
<evidence type="ECO:0000313" key="2">
    <source>
        <dbReference type="Proteomes" id="UP000019384"/>
    </source>
</evidence>
<keyword evidence="2" id="KW-1185">Reference proteome</keyword>
<proteinExistence type="predicted"/>
<protein>
    <submittedName>
        <fullName evidence="1">Uncharacterized protein</fullName>
    </submittedName>
</protein>
<dbReference type="EMBL" id="HG793126">
    <property type="protein sequence ID" value="CDK25901.1"/>
    <property type="molecule type" value="Genomic_DNA"/>
</dbReference>
<accession>W6MID0</accession>
<dbReference type="Proteomes" id="UP000019384">
    <property type="component" value="Unassembled WGS sequence"/>
</dbReference>
<dbReference type="HOGENOM" id="CLU_3434163_0_0_1"/>
<gene>
    <name evidence="1" type="ORF">KUCA_T00001872001</name>
</gene>
<name>W6MID0_9ASCO</name>